<dbReference type="InterPro" id="IPR055346">
    <property type="entry name" value="Fe-S_cluster_assembly_SufBD"/>
</dbReference>
<dbReference type="EMBL" id="PEZY01000012">
    <property type="protein sequence ID" value="PIS05776.1"/>
    <property type="molecule type" value="Genomic_DNA"/>
</dbReference>
<organism evidence="2 3">
    <name type="scientific">Candidatus Buchananbacteria bacterium CG10_big_fil_rev_8_21_14_0_10_33_19</name>
    <dbReference type="NCBI Taxonomy" id="1974525"/>
    <lineage>
        <taxon>Bacteria</taxon>
        <taxon>Candidatus Buchananiibacteriota</taxon>
    </lineage>
</organism>
<dbReference type="InterPro" id="IPR037284">
    <property type="entry name" value="SUF_FeS_clus_asmbl_SufBD_sf"/>
</dbReference>
<feature type="domain" description="SUF system FeS cluster assembly SufBD core" evidence="1">
    <location>
        <begin position="128"/>
        <end position="342"/>
    </location>
</feature>
<dbReference type="InterPro" id="IPR000825">
    <property type="entry name" value="SUF_FeS_clus_asmbl_SufBD_core"/>
</dbReference>
<gene>
    <name evidence="2" type="ORF">COT80_03340</name>
</gene>
<dbReference type="SUPFAM" id="SSF101960">
    <property type="entry name" value="Stabilizer of iron transporter SufD"/>
    <property type="match status" value="1"/>
</dbReference>
<dbReference type="Proteomes" id="UP000229056">
    <property type="component" value="Unassembled WGS sequence"/>
</dbReference>
<reference evidence="3" key="1">
    <citation type="submission" date="2017-09" db="EMBL/GenBank/DDBJ databases">
        <title>Depth-based differentiation of microbial function through sediment-hosted aquifers and enrichment of novel symbionts in the deep terrestrial subsurface.</title>
        <authorList>
            <person name="Probst A.J."/>
            <person name="Ladd B."/>
            <person name="Jarett J.K."/>
            <person name="Geller-Mcgrath D.E."/>
            <person name="Sieber C.M.K."/>
            <person name="Emerson J.B."/>
            <person name="Anantharaman K."/>
            <person name="Thomas B.C."/>
            <person name="Malmstrom R."/>
            <person name="Stieglmeier M."/>
            <person name="Klingl A."/>
            <person name="Woyke T."/>
            <person name="Ryan C.M."/>
            <person name="Banfield J.F."/>
        </authorList>
    </citation>
    <scope>NUCLEOTIDE SEQUENCE [LARGE SCALE GENOMIC DNA]</scope>
</reference>
<accession>A0A2H0W349</accession>
<protein>
    <recommendedName>
        <fullName evidence="1">SUF system FeS cluster assembly SufBD core domain-containing protein</fullName>
    </recommendedName>
</protein>
<dbReference type="PANTHER" id="PTHR43575:SF1">
    <property type="entry name" value="PROTEIN ABCI7, CHLOROPLASTIC"/>
    <property type="match status" value="1"/>
</dbReference>
<evidence type="ECO:0000259" key="1">
    <source>
        <dbReference type="Pfam" id="PF01458"/>
    </source>
</evidence>
<comment type="caution">
    <text evidence="2">The sequence shown here is derived from an EMBL/GenBank/DDBJ whole genome shotgun (WGS) entry which is preliminary data.</text>
</comment>
<dbReference type="AlphaFoldDB" id="A0A2H0W349"/>
<evidence type="ECO:0000313" key="2">
    <source>
        <dbReference type="EMBL" id="PIS05776.1"/>
    </source>
</evidence>
<dbReference type="GO" id="GO:0016226">
    <property type="term" value="P:iron-sulfur cluster assembly"/>
    <property type="evidence" value="ECO:0007669"/>
    <property type="project" value="InterPro"/>
</dbReference>
<dbReference type="Pfam" id="PF01458">
    <property type="entry name" value="SUFBD_core"/>
    <property type="match status" value="1"/>
</dbReference>
<evidence type="ECO:0000313" key="3">
    <source>
        <dbReference type="Proteomes" id="UP000229056"/>
    </source>
</evidence>
<name>A0A2H0W349_9BACT</name>
<dbReference type="PANTHER" id="PTHR43575">
    <property type="entry name" value="PROTEIN ABCI7, CHLOROPLASTIC"/>
    <property type="match status" value="1"/>
</dbReference>
<proteinExistence type="predicted"/>
<sequence length="364" mass="41313">MTNKFKDILSEITALEKATPFNKETIGWSWAELINAKNDLKSIRLADFIAGLTDYDYLKYQGVDIRLATDNDYQKINKVLAIIYPILSKIELIQLLASKSDIVINIPDGSKIDISYQNPIFNFWGNVYFLIGKNSQVTITDQHLPVKDFSSGSVYLISGDNSTVEYLSVAGKNSYNFNLHSYPGKFSKHNVYAIGKMTEKYYYYNMTSYLKNDHSENYILASLNFLNNSKSLIRLHNNHIGKKTTGDIKFKGIGWDKSQSKVDGMIEIGKRAYDTNSYLKEDIILASEDSYIKAEPNLEILNNDVKASHGATIGYMDQNALFYLMSRGLSKVKAEKLIADGFLKSLSLNVITKSLKNTFEDYWL</sequence>